<protein>
    <submittedName>
        <fullName evidence="1">Acyl dehydratase</fullName>
    </submittedName>
</protein>
<proteinExistence type="predicted"/>
<dbReference type="InterPro" id="IPR029069">
    <property type="entry name" value="HotDog_dom_sf"/>
</dbReference>
<dbReference type="SUPFAM" id="SSF54637">
    <property type="entry name" value="Thioesterase/thiol ester dehydrase-isomerase"/>
    <property type="match status" value="1"/>
</dbReference>
<dbReference type="AlphaFoldDB" id="A0A1H8V3J1"/>
<organism evidence="1 2">
    <name type="scientific">Aquisalimonas asiatica</name>
    <dbReference type="NCBI Taxonomy" id="406100"/>
    <lineage>
        <taxon>Bacteria</taxon>
        <taxon>Pseudomonadati</taxon>
        <taxon>Pseudomonadota</taxon>
        <taxon>Gammaproteobacteria</taxon>
        <taxon>Chromatiales</taxon>
        <taxon>Ectothiorhodospiraceae</taxon>
        <taxon>Aquisalimonas</taxon>
    </lineage>
</organism>
<dbReference type="RefSeq" id="WP_091645587.1">
    <property type="nucleotide sequence ID" value="NZ_FOEG01000009.1"/>
</dbReference>
<evidence type="ECO:0000313" key="1">
    <source>
        <dbReference type="EMBL" id="SEP09783.1"/>
    </source>
</evidence>
<dbReference type="Gene3D" id="3.10.129.10">
    <property type="entry name" value="Hotdog Thioesterase"/>
    <property type="match status" value="1"/>
</dbReference>
<reference evidence="1 2" key="1">
    <citation type="submission" date="2016-10" db="EMBL/GenBank/DDBJ databases">
        <authorList>
            <person name="de Groot N.N."/>
        </authorList>
    </citation>
    <scope>NUCLEOTIDE SEQUENCE [LARGE SCALE GENOMIC DNA]</scope>
    <source>
        <strain evidence="1 2">CGMCC 1.6291</strain>
    </source>
</reference>
<dbReference type="PANTHER" id="PTHR43437:SF3">
    <property type="entry name" value="HYDROXYACYL-THIOESTER DEHYDRATASE TYPE 2, MITOCHONDRIAL"/>
    <property type="match status" value="1"/>
</dbReference>
<dbReference type="OrthoDB" id="5358891at2"/>
<dbReference type="Proteomes" id="UP000199657">
    <property type="component" value="Unassembled WGS sequence"/>
</dbReference>
<evidence type="ECO:0000313" key="2">
    <source>
        <dbReference type="Proteomes" id="UP000199657"/>
    </source>
</evidence>
<dbReference type="STRING" id="406100.SAMN04488052_109100"/>
<accession>A0A1H8V3J1</accession>
<sequence length="126" mass="13477">MSAVLDAFHRLAVGDTASLVRTYSAEDVRQWAALARAPEPADGVPEPLLAGLFSCLLGETLPGHGTNYLKQHLEVVSPAQVGEAITARVVITRLRPDKALVNLDTECTGVDGRVVCRGDALVLFKR</sequence>
<keyword evidence="2" id="KW-1185">Reference proteome</keyword>
<dbReference type="GO" id="GO:0006633">
    <property type="term" value="P:fatty acid biosynthetic process"/>
    <property type="evidence" value="ECO:0007669"/>
    <property type="project" value="TreeGrafter"/>
</dbReference>
<name>A0A1H8V3J1_9GAMM</name>
<gene>
    <name evidence="1" type="ORF">SAMN04488052_109100</name>
</gene>
<dbReference type="InterPro" id="IPR050965">
    <property type="entry name" value="UPF0336/Enoyl-CoA_hydratase"/>
</dbReference>
<dbReference type="PANTHER" id="PTHR43437">
    <property type="entry name" value="HYDROXYACYL-THIOESTER DEHYDRATASE TYPE 2, MITOCHONDRIAL-RELATED"/>
    <property type="match status" value="1"/>
</dbReference>
<dbReference type="GO" id="GO:0019171">
    <property type="term" value="F:(3R)-hydroxyacyl-[acyl-carrier-protein] dehydratase activity"/>
    <property type="evidence" value="ECO:0007669"/>
    <property type="project" value="TreeGrafter"/>
</dbReference>
<dbReference type="EMBL" id="FOEG01000009">
    <property type="protein sequence ID" value="SEP09783.1"/>
    <property type="molecule type" value="Genomic_DNA"/>
</dbReference>